<dbReference type="EMBL" id="CP002062">
    <property type="protein sequence ID" value="ADJ14839.1"/>
    <property type="molecule type" value="Genomic_DNA"/>
</dbReference>
<evidence type="ECO:0000313" key="2">
    <source>
        <dbReference type="EMBL" id="ADJ14839.1"/>
    </source>
</evidence>
<name>D8JAW7_HALJB</name>
<keyword evidence="1" id="KW-0812">Transmembrane</keyword>
<accession>D8JAW7</accession>
<evidence type="ECO:0000313" key="3">
    <source>
        <dbReference type="EMBL" id="ELY39422.1"/>
    </source>
</evidence>
<proteinExistence type="predicted"/>
<dbReference type="AlphaFoldDB" id="D8JAW7"/>
<dbReference type="HOGENOM" id="CLU_1987539_0_0_2"/>
<dbReference type="EMBL" id="AOHV01000015">
    <property type="protein sequence ID" value="ELY39422.1"/>
    <property type="molecule type" value="Genomic_DNA"/>
</dbReference>
<evidence type="ECO:0000313" key="4">
    <source>
        <dbReference type="Proteomes" id="UP000000390"/>
    </source>
</evidence>
<dbReference type="Proteomes" id="UP000011645">
    <property type="component" value="Unassembled WGS sequence"/>
</dbReference>
<evidence type="ECO:0000256" key="1">
    <source>
        <dbReference type="SAM" id="Phobius"/>
    </source>
</evidence>
<keyword evidence="5" id="KW-1185">Reference proteome</keyword>
<protein>
    <submittedName>
        <fullName evidence="2">Uncharacterized protein</fullName>
    </submittedName>
</protein>
<dbReference type="KEGG" id="hje:HacjB3_07270"/>
<organism evidence="2 4">
    <name type="scientific">Halalkalicoccus jeotgali (strain DSM 18796 / CECT 7217 / JCM 14584 / KCTC 4019 / B3)</name>
    <dbReference type="NCBI Taxonomy" id="795797"/>
    <lineage>
        <taxon>Archaea</taxon>
        <taxon>Methanobacteriati</taxon>
        <taxon>Methanobacteriota</taxon>
        <taxon>Stenosarchaea group</taxon>
        <taxon>Halobacteria</taxon>
        <taxon>Halobacteriales</taxon>
        <taxon>Halococcaceae</taxon>
        <taxon>Halalkalicoccus</taxon>
    </lineage>
</organism>
<dbReference type="Proteomes" id="UP000000390">
    <property type="component" value="Chromosome"/>
</dbReference>
<feature type="transmembrane region" description="Helical" evidence="1">
    <location>
        <begin position="76"/>
        <end position="97"/>
    </location>
</feature>
<gene>
    <name evidence="2" type="ordered locus">HacjB3_07270</name>
    <name evidence="3" type="ORF">C497_05682</name>
</gene>
<evidence type="ECO:0000313" key="5">
    <source>
        <dbReference type="Proteomes" id="UP000011645"/>
    </source>
</evidence>
<reference evidence="2 4" key="1">
    <citation type="journal article" date="2010" name="J. Bacteriol.">
        <title>Complete genome sequence of Halalkalicoccus jeotgali B3(T), an extremely halophilic archaeon.</title>
        <authorList>
            <person name="Roh S.W."/>
            <person name="Nam Y.D."/>
            <person name="Nam S.H."/>
            <person name="Choi S.H."/>
            <person name="Park H.S."/>
            <person name="Bae J.W."/>
        </authorList>
    </citation>
    <scope>NUCLEOTIDE SEQUENCE [LARGE SCALE GENOMIC DNA]</scope>
    <source>
        <strain evidence="2">B3</strain>
        <strain evidence="4">DSM 18796 / CECT 7217 / JCM 14584 / KCTC 4019 / B3</strain>
    </source>
</reference>
<keyword evidence="1" id="KW-1133">Transmembrane helix</keyword>
<sequence>MDRITIFEVGEDISPLVFRSILTHESCFFEVRIAEIVFNEYIPEFALITRRPSKFESFYRLIRPPTVVKIVASSRWTFWMIPILSVILNYFVDLVMIPFNRDSHRLFPTRTVHLLRNSFIFTVVI</sequence>
<keyword evidence="1" id="KW-0472">Membrane</keyword>
<reference evidence="3 5" key="2">
    <citation type="journal article" date="2014" name="PLoS Genet.">
        <title>Phylogenetically driven sequencing of extremely halophilic archaea reveals strategies for static and dynamic osmo-response.</title>
        <authorList>
            <person name="Becker E.A."/>
            <person name="Seitzer P.M."/>
            <person name="Tritt A."/>
            <person name="Larsen D."/>
            <person name="Krusor M."/>
            <person name="Yao A.I."/>
            <person name="Wu D."/>
            <person name="Madern D."/>
            <person name="Eisen J.A."/>
            <person name="Darling A.E."/>
            <person name="Facciotti M.T."/>
        </authorList>
    </citation>
    <scope>NUCLEOTIDE SEQUENCE [LARGE SCALE GENOMIC DNA]</scope>
    <source>
        <strain evidence="3">B3</strain>
        <strain evidence="5">DSM 18796 / CECT 7217 / JCM 14584 / KCTC 4019 / B3</strain>
    </source>
</reference>